<name>A0A2W5FQT7_9BACT</name>
<sequence length="188" mass="20886">MLNDIGLCSRALIKIGARPITSFMDGSAESEIANLLYGPSRDAVLSSYAWSFATKQMVLTRLEAPPVADYNFAYQLPNDFLRSLSAGSGGRGRGLNFRIYRDTLQTNAEEVILTYIYRAAEETCPPYFDTAVIARLSAEFCIPLTENTSRADVIIKLAEQEFARARQIDAQQDTPNKLENFSLVDVRG</sequence>
<accession>A0A2W5FQT7</accession>
<dbReference type="AlphaFoldDB" id="A0A2W5FQT7"/>
<protein>
    <submittedName>
        <fullName evidence="1">Uncharacterized protein</fullName>
    </submittedName>
</protein>
<reference evidence="1 2" key="1">
    <citation type="submission" date="2017-08" db="EMBL/GenBank/DDBJ databases">
        <title>Infants hospitalized years apart are colonized by the same room-sourced microbial strains.</title>
        <authorList>
            <person name="Brooks B."/>
            <person name="Olm M.R."/>
            <person name="Firek B.A."/>
            <person name="Baker R."/>
            <person name="Thomas B.C."/>
            <person name="Morowitz M.J."/>
            <person name="Banfield J.F."/>
        </authorList>
    </citation>
    <scope>NUCLEOTIDE SEQUENCE [LARGE SCALE GENOMIC DNA]</scope>
    <source>
        <strain evidence="1">S2_006_000_R2_64</strain>
    </source>
</reference>
<dbReference type="EMBL" id="QFOT01000015">
    <property type="protein sequence ID" value="PZP56784.1"/>
    <property type="molecule type" value="Genomic_DNA"/>
</dbReference>
<evidence type="ECO:0000313" key="1">
    <source>
        <dbReference type="EMBL" id="PZP56784.1"/>
    </source>
</evidence>
<proteinExistence type="predicted"/>
<gene>
    <name evidence="1" type="ORF">DI586_02500</name>
</gene>
<comment type="caution">
    <text evidence="1">The sequence shown here is derived from an EMBL/GenBank/DDBJ whole genome shotgun (WGS) entry which is preliminary data.</text>
</comment>
<dbReference type="Proteomes" id="UP000249739">
    <property type="component" value="Unassembled WGS sequence"/>
</dbReference>
<organism evidence="1 2">
    <name type="scientific">Micavibrio aeruginosavorus</name>
    <dbReference type="NCBI Taxonomy" id="349221"/>
    <lineage>
        <taxon>Bacteria</taxon>
        <taxon>Pseudomonadati</taxon>
        <taxon>Bdellovibrionota</taxon>
        <taxon>Bdellovibrionia</taxon>
        <taxon>Bdellovibrionales</taxon>
        <taxon>Pseudobdellovibrionaceae</taxon>
        <taxon>Micavibrio</taxon>
    </lineage>
</organism>
<evidence type="ECO:0000313" key="2">
    <source>
        <dbReference type="Proteomes" id="UP000249739"/>
    </source>
</evidence>